<dbReference type="OrthoDB" id="2436906at2759"/>
<feature type="compositionally biased region" description="Basic and acidic residues" evidence="1">
    <location>
        <begin position="377"/>
        <end position="395"/>
    </location>
</feature>
<protein>
    <submittedName>
        <fullName evidence="2">Uncharacterized protein</fullName>
    </submittedName>
</protein>
<dbReference type="AlphaFoldDB" id="A0A9P3LZE5"/>
<proteinExistence type="predicted"/>
<dbReference type="EMBL" id="BQFW01000012">
    <property type="protein sequence ID" value="GJJ76088.1"/>
    <property type="molecule type" value="Genomic_DNA"/>
</dbReference>
<name>A0A9P3LZE5_9FUNG</name>
<accession>A0A9P3LZE5</accession>
<comment type="caution">
    <text evidence="2">The sequence shown here is derived from an EMBL/GenBank/DDBJ whole genome shotgun (WGS) entry which is preliminary data.</text>
</comment>
<dbReference type="Proteomes" id="UP000827284">
    <property type="component" value="Unassembled WGS sequence"/>
</dbReference>
<reference evidence="2" key="1">
    <citation type="submission" date="2021-11" db="EMBL/GenBank/DDBJ databases">
        <authorList>
            <person name="Herlambang A."/>
            <person name="Guo Y."/>
            <person name="Takashima Y."/>
            <person name="Nishizawa T."/>
        </authorList>
    </citation>
    <scope>NUCLEOTIDE SEQUENCE</scope>
    <source>
        <strain evidence="2">E1425</strain>
    </source>
</reference>
<evidence type="ECO:0000256" key="1">
    <source>
        <dbReference type="SAM" id="MobiDB-lite"/>
    </source>
</evidence>
<sequence>MHGFMRTTGDETTKVRQEHMPPLQRCIRIASGIWNMYSVEAEIMFTPQEREEAGKLCLIPELQKSDPELEKLINTIAEESKDPENLPKVLGGLLSKTQELPQHSHFLMMLFVILKNVIHPHHGEYEPSEADSLFLWGQVFYFGMPDNTPFTFRLGEQGSVATSLSKSSLSKVFDTGTGPRKCDCIFAVSGVEVGNAEAKKAGVHDHEVDIQLRKNIKIGKSMLLMLENYQLSSPPLLSIHGKTATVFSISRWNKIFIAGKAGPVLMLPESELGWRIFLNSKAQAVYNLVTYYHKYSKDAAYKIAAHAFESKTKTATRHSSEKETETFEWLNLVMHSPTKSKLGKELADISKPDGKRFRRLMQEAMAKMQKDEDEDHDETKAIDDLDDNANDKTIDDDGGEDEDDDQQLLKRGETASLDIITKRRLKRPRCQTM</sequence>
<feature type="compositionally biased region" description="Acidic residues" evidence="1">
    <location>
        <begin position="396"/>
        <end position="406"/>
    </location>
</feature>
<evidence type="ECO:0000313" key="3">
    <source>
        <dbReference type="Proteomes" id="UP000827284"/>
    </source>
</evidence>
<reference evidence="2" key="2">
    <citation type="journal article" date="2022" name="Microbiol. Resour. Announc.">
        <title>Whole-Genome Sequence of Entomortierella parvispora E1425, a Mucoromycotan Fungus Associated with Burkholderiaceae-Related Endosymbiotic Bacteria.</title>
        <authorList>
            <person name="Herlambang A."/>
            <person name="Guo Y."/>
            <person name="Takashima Y."/>
            <person name="Narisawa K."/>
            <person name="Ohta H."/>
            <person name="Nishizawa T."/>
        </authorList>
    </citation>
    <scope>NUCLEOTIDE SEQUENCE</scope>
    <source>
        <strain evidence="2">E1425</strain>
    </source>
</reference>
<keyword evidence="3" id="KW-1185">Reference proteome</keyword>
<evidence type="ECO:0000313" key="2">
    <source>
        <dbReference type="EMBL" id="GJJ76088.1"/>
    </source>
</evidence>
<organism evidence="2 3">
    <name type="scientific">Entomortierella parvispora</name>
    <dbReference type="NCBI Taxonomy" id="205924"/>
    <lineage>
        <taxon>Eukaryota</taxon>
        <taxon>Fungi</taxon>
        <taxon>Fungi incertae sedis</taxon>
        <taxon>Mucoromycota</taxon>
        <taxon>Mortierellomycotina</taxon>
        <taxon>Mortierellomycetes</taxon>
        <taxon>Mortierellales</taxon>
        <taxon>Mortierellaceae</taxon>
        <taxon>Entomortierella</taxon>
    </lineage>
</organism>
<gene>
    <name evidence="2" type="ORF">EMPS_08447</name>
</gene>
<feature type="region of interest" description="Disordered" evidence="1">
    <location>
        <begin position="366"/>
        <end position="414"/>
    </location>
</feature>